<dbReference type="STRING" id="706191.PANA_2501"/>
<reference evidence="2 3" key="1">
    <citation type="journal article" date="2010" name="J. Bacteriol.">
        <title>Genome sequence of Pantoea ananatis LMG20103, the causative agent of Eucalyptus blight and dieback.</title>
        <authorList>
            <person name="De Maayer P."/>
            <person name="Chan W.Y."/>
            <person name="Venter S.N."/>
            <person name="Toth I.K."/>
            <person name="Birch P.R."/>
            <person name="Joubert F."/>
            <person name="Coutinho T.A."/>
        </authorList>
    </citation>
    <scope>NUCLEOTIDE SEQUENCE [LARGE SCALE GENOMIC DNA]</scope>
    <source>
        <strain evidence="2 3">LMG 20103</strain>
    </source>
</reference>
<dbReference type="CAZy" id="GT2">
    <property type="family name" value="Glycosyltransferase Family 2"/>
</dbReference>
<evidence type="ECO:0000259" key="1">
    <source>
        <dbReference type="Pfam" id="PF00535"/>
    </source>
</evidence>
<dbReference type="InterPro" id="IPR050834">
    <property type="entry name" value="Glycosyltransf_2"/>
</dbReference>
<dbReference type="PANTHER" id="PTHR43685:SF2">
    <property type="entry name" value="GLYCOSYLTRANSFERASE 2-LIKE DOMAIN-CONTAINING PROTEIN"/>
    <property type="match status" value="1"/>
</dbReference>
<evidence type="ECO:0000313" key="3">
    <source>
        <dbReference type="Proteomes" id="UP000001702"/>
    </source>
</evidence>
<keyword evidence="3" id="KW-1185">Reference proteome</keyword>
<dbReference type="EMBL" id="CP001875">
    <property type="protein sequence ID" value="ADD77668.1"/>
    <property type="molecule type" value="Genomic_DNA"/>
</dbReference>
<dbReference type="HOGENOM" id="CLU_025996_0_5_6"/>
<dbReference type="PANTHER" id="PTHR43685">
    <property type="entry name" value="GLYCOSYLTRANSFERASE"/>
    <property type="match status" value="1"/>
</dbReference>
<dbReference type="InterPro" id="IPR001173">
    <property type="entry name" value="Glyco_trans_2-like"/>
</dbReference>
<accession>D4GID4</accession>
<name>D4GID4_PANAM</name>
<dbReference type="Gene3D" id="3.90.550.10">
    <property type="entry name" value="Spore Coat Polysaccharide Biosynthesis Protein SpsA, Chain A"/>
    <property type="match status" value="1"/>
</dbReference>
<protein>
    <submittedName>
        <fullName evidence="2">AmsB</fullName>
    </submittedName>
</protein>
<dbReference type="SUPFAM" id="SSF53448">
    <property type="entry name" value="Nucleotide-diphospho-sugar transferases"/>
    <property type="match status" value="1"/>
</dbReference>
<feature type="domain" description="Glycosyltransferase 2-like" evidence="1">
    <location>
        <begin position="23"/>
        <end position="134"/>
    </location>
</feature>
<organism evidence="2 3">
    <name type="scientific">Pantoea ananatis (strain LMG 20103)</name>
    <dbReference type="NCBI Taxonomy" id="706191"/>
    <lineage>
        <taxon>Bacteria</taxon>
        <taxon>Pseudomonadati</taxon>
        <taxon>Pseudomonadota</taxon>
        <taxon>Gammaproteobacteria</taxon>
        <taxon>Enterobacterales</taxon>
        <taxon>Erwiniaceae</taxon>
        <taxon>Pantoea</taxon>
    </lineage>
</organism>
<gene>
    <name evidence="2" type="primary">amsB</name>
    <name evidence="2" type="ordered locus">PANA_2501</name>
</gene>
<dbReference type="Proteomes" id="UP000001702">
    <property type="component" value="Chromosome"/>
</dbReference>
<dbReference type="Pfam" id="PF00535">
    <property type="entry name" value="Glycos_transf_2"/>
    <property type="match status" value="1"/>
</dbReference>
<dbReference type="KEGG" id="pam:PANA_2501"/>
<evidence type="ECO:0000313" key="2">
    <source>
        <dbReference type="EMBL" id="ADD77668.1"/>
    </source>
</evidence>
<proteinExistence type="predicted"/>
<dbReference type="CDD" id="cd00761">
    <property type="entry name" value="Glyco_tranf_GTA_type"/>
    <property type="match status" value="1"/>
</dbReference>
<dbReference type="AlphaFoldDB" id="D4GID4"/>
<dbReference type="eggNOG" id="COG1216">
    <property type="taxonomic scope" value="Bacteria"/>
</dbReference>
<dbReference type="InterPro" id="IPR029044">
    <property type="entry name" value="Nucleotide-diphossugar_trans"/>
</dbReference>
<sequence>MSIELFIFEYFNEVLAMKDIRFSIVIPAYNASESIVTTLDCVKAQTYRHFEVIIVDDKSADAAALAEVVRSERYQDLDINLVLSEVKLNGAGARNKGIELATGDYVSFLDADDEWHADKLLQVSEKIAELEAQGQHNTIIFSQVNIYQDGAFLKVMPMQPPAKNETVAEYLFGCYGFIQTSTIVLKREDAAKIQFDARFIRHQDYDFCIRADRMGYRFEMIAAPLANYHLVTKFGSKHKGESVKYSLFWLDTMKPHLTARDIHTYKAFKLPLRYKMDGNSLMASVSFARYFLLTNKDNRTYFLNRVKDKLKARLGGEKALS</sequence>